<keyword evidence="4 9" id="KW-0028">Amino-acid biosynthesis</keyword>
<dbReference type="GO" id="GO:0000105">
    <property type="term" value="P:L-histidine biosynthetic process"/>
    <property type="evidence" value="ECO:0007669"/>
    <property type="project" value="UniProtKB-UniRule"/>
</dbReference>
<dbReference type="NCBIfam" id="TIGR03188">
    <property type="entry name" value="histidine_hisI"/>
    <property type="match status" value="1"/>
</dbReference>
<name>A0A832YRW7_9EURY</name>
<accession>A0A832YRW7</accession>
<evidence type="ECO:0000256" key="9">
    <source>
        <dbReference type="HAMAP-Rule" id="MF_01020"/>
    </source>
</evidence>
<evidence type="ECO:0000256" key="8">
    <source>
        <dbReference type="ARBA" id="ARBA00023102"/>
    </source>
</evidence>
<evidence type="ECO:0000313" key="10">
    <source>
        <dbReference type="EMBL" id="HIP17083.1"/>
    </source>
</evidence>
<organism evidence="10 11">
    <name type="scientific">Methanothermococcus okinawensis</name>
    <dbReference type="NCBI Taxonomy" id="155863"/>
    <lineage>
        <taxon>Archaea</taxon>
        <taxon>Methanobacteriati</taxon>
        <taxon>Methanobacteriota</taxon>
        <taxon>Methanomada group</taxon>
        <taxon>Methanococci</taxon>
        <taxon>Methanococcales</taxon>
        <taxon>Methanococcaceae</taxon>
        <taxon>Methanothermococcus</taxon>
    </lineage>
</organism>
<evidence type="ECO:0000256" key="6">
    <source>
        <dbReference type="ARBA" id="ARBA00022801"/>
    </source>
</evidence>
<dbReference type="UniPathway" id="UPA00031">
    <property type="reaction ID" value="UER00007"/>
</dbReference>
<dbReference type="Pfam" id="PF01503">
    <property type="entry name" value="PRA-PH"/>
    <property type="match status" value="1"/>
</dbReference>
<keyword evidence="8 9" id="KW-0368">Histidine biosynthesis</keyword>
<dbReference type="InterPro" id="IPR021130">
    <property type="entry name" value="PRib-ATP_PPHydrolase-like"/>
</dbReference>
<evidence type="ECO:0000256" key="7">
    <source>
        <dbReference type="ARBA" id="ARBA00022840"/>
    </source>
</evidence>
<comment type="caution">
    <text evidence="10">The sequence shown here is derived from an EMBL/GenBank/DDBJ whole genome shotgun (WGS) entry which is preliminary data.</text>
</comment>
<dbReference type="GO" id="GO:0004636">
    <property type="term" value="F:phosphoribosyl-ATP diphosphatase activity"/>
    <property type="evidence" value="ECO:0007669"/>
    <property type="project" value="UniProtKB-UniRule"/>
</dbReference>
<evidence type="ECO:0000313" key="11">
    <source>
        <dbReference type="Proteomes" id="UP000605144"/>
    </source>
</evidence>
<comment type="catalytic activity">
    <reaction evidence="1 9">
        <text>1-(5-phospho-beta-D-ribosyl)-ATP + H2O = 1-(5-phospho-beta-D-ribosyl)-5'-AMP + diphosphate + H(+)</text>
        <dbReference type="Rhea" id="RHEA:22828"/>
        <dbReference type="ChEBI" id="CHEBI:15377"/>
        <dbReference type="ChEBI" id="CHEBI:15378"/>
        <dbReference type="ChEBI" id="CHEBI:33019"/>
        <dbReference type="ChEBI" id="CHEBI:59457"/>
        <dbReference type="ChEBI" id="CHEBI:73183"/>
        <dbReference type="EC" id="3.6.1.31"/>
    </reaction>
</comment>
<comment type="subcellular location">
    <subcellularLocation>
        <location evidence="9">Cytoplasm</location>
    </subcellularLocation>
</comment>
<evidence type="ECO:0000256" key="1">
    <source>
        <dbReference type="ARBA" id="ARBA00001460"/>
    </source>
</evidence>
<evidence type="ECO:0000256" key="5">
    <source>
        <dbReference type="ARBA" id="ARBA00022741"/>
    </source>
</evidence>
<evidence type="ECO:0000256" key="2">
    <source>
        <dbReference type="ARBA" id="ARBA00005204"/>
    </source>
</evidence>
<keyword evidence="3 9" id="KW-0963">Cytoplasm</keyword>
<dbReference type="PANTHER" id="PTHR42945">
    <property type="entry name" value="HISTIDINE BIOSYNTHESIS BIFUNCTIONAL PROTEIN"/>
    <property type="match status" value="1"/>
</dbReference>
<comment type="similarity">
    <text evidence="9">Belongs to the PRA-PH family.</text>
</comment>
<evidence type="ECO:0000256" key="4">
    <source>
        <dbReference type="ARBA" id="ARBA00022605"/>
    </source>
</evidence>
<dbReference type="CDD" id="cd11534">
    <property type="entry name" value="NTP-PPase_HisIE_like"/>
    <property type="match status" value="1"/>
</dbReference>
<comment type="pathway">
    <text evidence="2 9">Amino-acid biosynthesis; L-histidine biosynthesis; L-histidine from 5-phospho-alpha-D-ribose 1-diphosphate: step 2/9.</text>
</comment>
<dbReference type="AlphaFoldDB" id="A0A832YRW7"/>
<gene>
    <name evidence="9" type="primary">hisE</name>
    <name evidence="10" type="ORF">EYG76_02120</name>
</gene>
<keyword evidence="6 9" id="KW-0378">Hydrolase</keyword>
<dbReference type="InterPro" id="IPR008179">
    <property type="entry name" value="HisE"/>
</dbReference>
<dbReference type="PANTHER" id="PTHR42945:SF1">
    <property type="entry name" value="HISTIDINE BIOSYNTHESIS BIFUNCTIONAL PROTEIN HIS7"/>
    <property type="match status" value="1"/>
</dbReference>
<reference evidence="10" key="1">
    <citation type="journal article" date="2020" name="ISME J.">
        <title>Gammaproteobacteria mediating utilization of methyl-, sulfur- and petroleum organic compounds in deep ocean hydrothermal plumes.</title>
        <authorList>
            <person name="Zhou Z."/>
            <person name="Liu Y."/>
            <person name="Pan J."/>
            <person name="Cron B.R."/>
            <person name="Toner B.M."/>
            <person name="Anantharaman K."/>
            <person name="Breier J.A."/>
            <person name="Dick G.J."/>
            <person name="Li M."/>
        </authorList>
    </citation>
    <scope>NUCLEOTIDE SEQUENCE</scope>
    <source>
        <strain evidence="10">SZUA-1385</strain>
    </source>
</reference>
<dbReference type="SUPFAM" id="SSF101386">
    <property type="entry name" value="all-alpha NTP pyrophosphatases"/>
    <property type="match status" value="1"/>
</dbReference>
<dbReference type="EMBL" id="DQSV01000043">
    <property type="protein sequence ID" value="HIP17083.1"/>
    <property type="molecule type" value="Genomic_DNA"/>
</dbReference>
<dbReference type="Proteomes" id="UP000605144">
    <property type="component" value="Unassembled WGS sequence"/>
</dbReference>
<dbReference type="GO" id="GO:0005737">
    <property type="term" value="C:cytoplasm"/>
    <property type="evidence" value="ECO:0007669"/>
    <property type="project" value="UniProtKB-SubCell"/>
</dbReference>
<protein>
    <recommendedName>
        <fullName evidence="9">Phosphoribosyl-ATP pyrophosphatase</fullName>
        <shortName evidence="9">PRA-PH</shortName>
        <ecNumber evidence="9">3.6.1.31</ecNumber>
    </recommendedName>
</protein>
<dbReference type="Gene3D" id="1.10.287.1080">
    <property type="entry name" value="MazG-like"/>
    <property type="match status" value="1"/>
</dbReference>
<evidence type="ECO:0000256" key="3">
    <source>
        <dbReference type="ARBA" id="ARBA00022490"/>
    </source>
</evidence>
<keyword evidence="7 9" id="KW-0067">ATP-binding</keyword>
<dbReference type="EC" id="3.6.1.31" evidence="9"/>
<dbReference type="HAMAP" id="MF_01020">
    <property type="entry name" value="HisE"/>
    <property type="match status" value="1"/>
</dbReference>
<sequence>MESKRDILREEFNIIQDRIKNKPKNSYTVYLTTDDSKKKAINKICEKIGEEATETILAAKDNIKEDLIYESVDLIYHLFVLLAYSGVKYEELLEEFERRRKK</sequence>
<proteinExistence type="inferred from homology"/>
<dbReference type="GO" id="GO:0005524">
    <property type="term" value="F:ATP binding"/>
    <property type="evidence" value="ECO:0007669"/>
    <property type="project" value="UniProtKB-KW"/>
</dbReference>
<keyword evidence="5 9" id="KW-0547">Nucleotide-binding</keyword>